<accession>A0A8T3VLY4</accession>
<proteinExistence type="predicted"/>
<protein>
    <submittedName>
        <fullName evidence="1">Uncharacterized protein</fullName>
    </submittedName>
</protein>
<evidence type="ECO:0000313" key="1">
    <source>
        <dbReference type="EMBL" id="MBE6506223.1"/>
    </source>
</evidence>
<dbReference type="Proteomes" id="UP000762703">
    <property type="component" value="Unassembled WGS sequence"/>
</dbReference>
<dbReference type="RefSeq" id="WP_303737891.1">
    <property type="nucleotide sequence ID" value="NZ_SUTE01000094.1"/>
</dbReference>
<name>A0A8T3VLY4_9EURY</name>
<organism evidence="1 2">
    <name type="scientific">Methanobrevibacter millerae</name>
    <dbReference type="NCBI Taxonomy" id="230361"/>
    <lineage>
        <taxon>Archaea</taxon>
        <taxon>Methanobacteriati</taxon>
        <taxon>Methanobacteriota</taxon>
        <taxon>Methanomada group</taxon>
        <taxon>Methanobacteria</taxon>
        <taxon>Methanobacteriales</taxon>
        <taxon>Methanobacteriaceae</taxon>
        <taxon>Methanobrevibacter</taxon>
    </lineage>
</organism>
<comment type="caution">
    <text evidence="1">The sequence shown here is derived from an EMBL/GenBank/DDBJ whole genome shotgun (WGS) entry which is preliminary data.</text>
</comment>
<reference evidence="1" key="1">
    <citation type="submission" date="2019-04" db="EMBL/GenBank/DDBJ databases">
        <title>Evolution of Biomass-Degrading Anaerobic Consortia Revealed by Metagenomics.</title>
        <authorList>
            <person name="Peng X."/>
        </authorList>
    </citation>
    <scope>NUCLEOTIDE SEQUENCE</scope>
    <source>
        <strain evidence="1">SIG12</strain>
    </source>
</reference>
<dbReference type="AlphaFoldDB" id="A0A8T3VLY4"/>
<dbReference type="EMBL" id="SUTE01000094">
    <property type="protein sequence ID" value="MBE6506223.1"/>
    <property type="molecule type" value="Genomic_DNA"/>
</dbReference>
<gene>
    <name evidence="1" type="ORF">E7Z73_10935</name>
</gene>
<evidence type="ECO:0000313" key="2">
    <source>
        <dbReference type="Proteomes" id="UP000762703"/>
    </source>
</evidence>
<sequence>MHPKDNHNIVKISRKNYSFEEILSMDVYKREYSDEEILNKNLELAKLLGLNLNVETMELY</sequence>